<feature type="region of interest" description="Disordered" evidence="1">
    <location>
        <begin position="101"/>
        <end position="175"/>
    </location>
</feature>
<protein>
    <submittedName>
        <fullName evidence="2">Uncharacterized protein</fullName>
    </submittedName>
</protein>
<gene>
    <name evidence="2" type="ORF">B0H63DRAFT_522733</name>
</gene>
<evidence type="ECO:0000313" key="3">
    <source>
        <dbReference type="Proteomes" id="UP001285441"/>
    </source>
</evidence>
<dbReference type="AlphaFoldDB" id="A0AAE0NPN4"/>
<feature type="compositionally biased region" description="Low complexity" evidence="1">
    <location>
        <begin position="67"/>
        <end position="79"/>
    </location>
</feature>
<comment type="caution">
    <text evidence="2">The sequence shown here is derived from an EMBL/GenBank/DDBJ whole genome shotgun (WGS) entry which is preliminary data.</text>
</comment>
<proteinExistence type="predicted"/>
<name>A0AAE0NPN4_9PEZI</name>
<feature type="region of interest" description="Disordered" evidence="1">
    <location>
        <begin position="67"/>
        <end position="89"/>
    </location>
</feature>
<sequence>MSWSGMSAQISSNCGRCLLRSNPLYASANTIAALRQPLRHASTAVKPRAKKTSSVASEDVALGVTKKALSTKSSASTPKAPRKKKTDESLLEAVASEAVLKKKQTRAVSTKASKKTEAAAPVTNTSAPAARKSVGTAIKRTSPATPTKDQAAPRFVATPGEPERLPSSTSHSLPGVESAAPLTAFEASPEMQPPVDIKSPEYKQAVRKYTSLMVALPILLVTSYYLFDRLVRGNEPGNLAAFRSPPSAEDKVTEQEQ</sequence>
<reference evidence="2" key="2">
    <citation type="submission" date="2023-06" db="EMBL/GenBank/DDBJ databases">
        <authorList>
            <consortium name="Lawrence Berkeley National Laboratory"/>
            <person name="Haridas S."/>
            <person name="Hensen N."/>
            <person name="Bonometti L."/>
            <person name="Westerberg I."/>
            <person name="Brannstrom I.O."/>
            <person name="Guillou S."/>
            <person name="Cros-Aarteil S."/>
            <person name="Calhoun S."/>
            <person name="Kuo A."/>
            <person name="Mondo S."/>
            <person name="Pangilinan J."/>
            <person name="Riley R."/>
            <person name="LaButti K."/>
            <person name="Andreopoulos B."/>
            <person name="Lipzen A."/>
            <person name="Chen C."/>
            <person name="Yanf M."/>
            <person name="Daum C."/>
            <person name="Ng V."/>
            <person name="Clum A."/>
            <person name="Steindorff A."/>
            <person name="Ohm R."/>
            <person name="Martin F."/>
            <person name="Silar P."/>
            <person name="Natvig D."/>
            <person name="Lalanne C."/>
            <person name="Gautier V."/>
            <person name="Ament-velasquez S.L."/>
            <person name="Kruys A."/>
            <person name="Hutchinson M.I."/>
            <person name="Powell A.J."/>
            <person name="Barry K."/>
            <person name="Miller A.N."/>
            <person name="Grigoriev I.V."/>
            <person name="Debuchy R."/>
            <person name="Gladieux P."/>
            <person name="Thoren M.H."/>
            <person name="Johannesson H."/>
        </authorList>
    </citation>
    <scope>NUCLEOTIDE SEQUENCE</scope>
    <source>
        <strain evidence="2">CBS 232.78</strain>
    </source>
</reference>
<dbReference type="Proteomes" id="UP001285441">
    <property type="component" value="Unassembled WGS sequence"/>
</dbReference>
<evidence type="ECO:0000313" key="2">
    <source>
        <dbReference type="EMBL" id="KAK3385398.1"/>
    </source>
</evidence>
<organism evidence="2 3">
    <name type="scientific">Podospora didyma</name>
    <dbReference type="NCBI Taxonomy" id="330526"/>
    <lineage>
        <taxon>Eukaryota</taxon>
        <taxon>Fungi</taxon>
        <taxon>Dikarya</taxon>
        <taxon>Ascomycota</taxon>
        <taxon>Pezizomycotina</taxon>
        <taxon>Sordariomycetes</taxon>
        <taxon>Sordariomycetidae</taxon>
        <taxon>Sordariales</taxon>
        <taxon>Podosporaceae</taxon>
        <taxon>Podospora</taxon>
    </lineage>
</organism>
<accession>A0AAE0NPN4</accession>
<dbReference type="EMBL" id="JAULSW010000004">
    <property type="protein sequence ID" value="KAK3385398.1"/>
    <property type="molecule type" value="Genomic_DNA"/>
</dbReference>
<evidence type="ECO:0000256" key="1">
    <source>
        <dbReference type="SAM" id="MobiDB-lite"/>
    </source>
</evidence>
<keyword evidence="3" id="KW-1185">Reference proteome</keyword>
<reference evidence="2" key="1">
    <citation type="journal article" date="2023" name="Mol. Phylogenet. Evol.">
        <title>Genome-scale phylogeny and comparative genomics of the fungal order Sordariales.</title>
        <authorList>
            <person name="Hensen N."/>
            <person name="Bonometti L."/>
            <person name="Westerberg I."/>
            <person name="Brannstrom I.O."/>
            <person name="Guillou S."/>
            <person name="Cros-Aarteil S."/>
            <person name="Calhoun S."/>
            <person name="Haridas S."/>
            <person name="Kuo A."/>
            <person name="Mondo S."/>
            <person name="Pangilinan J."/>
            <person name="Riley R."/>
            <person name="LaButti K."/>
            <person name="Andreopoulos B."/>
            <person name="Lipzen A."/>
            <person name="Chen C."/>
            <person name="Yan M."/>
            <person name="Daum C."/>
            <person name="Ng V."/>
            <person name="Clum A."/>
            <person name="Steindorff A."/>
            <person name="Ohm R.A."/>
            <person name="Martin F."/>
            <person name="Silar P."/>
            <person name="Natvig D.O."/>
            <person name="Lalanne C."/>
            <person name="Gautier V."/>
            <person name="Ament-Velasquez S.L."/>
            <person name="Kruys A."/>
            <person name="Hutchinson M.I."/>
            <person name="Powell A.J."/>
            <person name="Barry K."/>
            <person name="Miller A.N."/>
            <person name="Grigoriev I.V."/>
            <person name="Debuchy R."/>
            <person name="Gladieux P."/>
            <person name="Hiltunen Thoren M."/>
            <person name="Johannesson H."/>
        </authorList>
    </citation>
    <scope>NUCLEOTIDE SEQUENCE</scope>
    <source>
        <strain evidence="2">CBS 232.78</strain>
    </source>
</reference>